<keyword evidence="4 5" id="KW-0472">Membrane</keyword>
<gene>
    <name evidence="6" type="ORF">EC844_101315</name>
</gene>
<evidence type="ECO:0000256" key="1">
    <source>
        <dbReference type="ARBA" id="ARBA00022475"/>
    </source>
</evidence>
<keyword evidence="7" id="KW-1185">Reference proteome</keyword>
<dbReference type="AlphaFoldDB" id="A0A4R1Y1Q9"/>
<accession>A0A4R1Y1Q9</accession>
<feature type="transmembrane region" description="Helical" evidence="5">
    <location>
        <begin position="40"/>
        <end position="66"/>
    </location>
</feature>
<comment type="caution">
    <text evidence="6">The sequence shown here is derived from an EMBL/GenBank/DDBJ whole genome shotgun (WGS) entry which is preliminary data.</text>
</comment>
<dbReference type="InterPro" id="IPR012451">
    <property type="entry name" value="DUF1656"/>
</dbReference>
<dbReference type="EMBL" id="SLVJ01000001">
    <property type="protein sequence ID" value="TCM71034.1"/>
    <property type="molecule type" value="Genomic_DNA"/>
</dbReference>
<evidence type="ECO:0000256" key="2">
    <source>
        <dbReference type="ARBA" id="ARBA00022692"/>
    </source>
</evidence>
<evidence type="ECO:0000313" key="6">
    <source>
        <dbReference type="EMBL" id="TCM71034.1"/>
    </source>
</evidence>
<reference evidence="6 7" key="1">
    <citation type="submission" date="2019-03" db="EMBL/GenBank/DDBJ databases">
        <title>Genomic analyses of the natural microbiome of Caenorhabditis elegans.</title>
        <authorList>
            <person name="Samuel B."/>
        </authorList>
    </citation>
    <scope>NUCLEOTIDE SEQUENCE [LARGE SCALE GENOMIC DNA]</scope>
    <source>
        <strain evidence="6 7">JUb89</strain>
    </source>
</reference>
<dbReference type="OrthoDB" id="6695501at2"/>
<evidence type="ECO:0000256" key="4">
    <source>
        <dbReference type="ARBA" id="ARBA00023136"/>
    </source>
</evidence>
<dbReference type="Pfam" id="PF07869">
    <property type="entry name" value="DUF1656"/>
    <property type="match status" value="1"/>
</dbReference>
<organism evidence="6 7">
    <name type="scientific">Acinetobacter calcoaceticus</name>
    <dbReference type="NCBI Taxonomy" id="471"/>
    <lineage>
        <taxon>Bacteria</taxon>
        <taxon>Pseudomonadati</taxon>
        <taxon>Pseudomonadota</taxon>
        <taxon>Gammaproteobacteria</taxon>
        <taxon>Moraxellales</taxon>
        <taxon>Moraxellaceae</taxon>
        <taxon>Acinetobacter</taxon>
        <taxon>Acinetobacter calcoaceticus/baumannii complex</taxon>
    </lineage>
</organism>
<evidence type="ECO:0000256" key="3">
    <source>
        <dbReference type="ARBA" id="ARBA00022989"/>
    </source>
</evidence>
<keyword evidence="2 5" id="KW-0812">Transmembrane</keyword>
<feature type="transmembrane region" description="Helical" evidence="5">
    <location>
        <begin position="6"/>
        <end position="28"/>
    </location>
</feature>
<keyword evidence="1" id="KW-1003">Cell membrane</keyword>
<proteinExistence type="predicted"/>
<evidence type="ECO:0000313" key="7">
    <source>
        <dbReference type="Proteomes" id="UP000294963"/>
    </source>
</evidence>
<evidence type="ECO:0000256" key="5">
    <source>
        <dbReference type="SAM" id="Phobius"/>
    </source>
</evidence>
<name>A0A4R1Y1Q9_ACICA</name>
<sequence>MGEFNFYDIYIPTLLVQALIAYVLFKLLSPVINRLIASGWIIYANIFNLCFYLSLLLLVHVFFIVIDL</sequence>
<dbReference type="Proteomes" id="UP000294963">
    <property type="component" value="Unassembled WGS sequence"/>
</dbReference>
<protein>
    <submittedName>
        <fullName evidence="6">Uncharacterized protein DUF1656</fullName>
    </submittedName>
</protein>
<keyword evidence="3 5" id="KW-1133">Transmembrane helix</keyword>